<proteinExistence type="predicted"/>
<accession>A0A8S0VGU4</accession>
<dbReference type="InterPro" id="IPR006671">
    <property type="entry name" value="Cyclin_N"/>
</dbReference>
<keyword evidence="1" id="KW-0132">Cell division</keyword>
<dbReference type="AlphaFoldDB" id="A0A8S0VGU4"/>
<evidence type="ECO:0000313" key="5">
    <source>
        <dbReference type="Proteomes" id="UP000594638"/>
    </source>
</evidence>
<evidence type="ECO:0000259" key="3">
    <source>
        <dbReference type="Pfam" id="PF00134"/>
    </source>
</evidence>
<dbReference type="GO" id="GO:0016538">
    <property type="term" value="F:cyclin-dependent protein serine/threonine kinase regulator activity"/>
    <property type="evidence" value="ECO:0007669"/>
    <property type="project" value="InterPro"/>
</dbReference>
<organism evidence="4 5">
    <name type="scientific">Olea europaea subsp. europaea</name>
    <dbReference type="NCBI Taxonomy" id="158383"/>
    <lineage>
        <taxon>Eukaryota</taxon>
        <taxon>Viridiplantae</taxon>
        <taxon>Streptophyta</taxon>
        <taxon>Embryophyta</taxon>
        <taxon>Tracheophyta</taxon>
        <taxon>Spermatophyta</taxon>
        <taxon>Magnoliopsida</taxon>
        <taxon>eudicotyledons</taxon>
        <taxon>Gunneridae</taxon>
        <taxon>Pentapetalae</taxon>
        <taxon>asterids</taxon>
        <taxon>lamiids</taxon>
        <taxon>Lamiales</taxon>
        <taxon>Oleaceae</taxon>
        <taxon>Oleeae</taxon>
        <taxon>Olea</taxon>
    </lineage>
</organism>
<sequence length="111" mass="12421">MGGDKRLKVSLGTSCVAVISTPSSPNLEDKELQNLPSRRDGIDEAKETTLRIYGCDLIQESGILLKLRQAVMATSLVLFHRFYCKKSFARFNVKRVVVSCVWLASKLEEKS</sequence>
<dbReference type="InterPro" id="IPR043198">
    <property type="entry name" value="Cyclin/Ssn8"/>
</dbReference>
<dbReference type="OrthoDB" id="10264655at2759"/>
<dbReference type="InterPro" id="IPR036915">
    <property type="entry name" value="Cyclin-like_sf"/>
</dbReference>
<dbReference type="Pfam" id="PF00134">
    <property type="entry name" value="Cyclin_N"/>
    <property type="match status" value="1"/>
</dbReference>
<evidence type="ECO:0000256" key="1">
    <source>
        <dbReference type="ARBA" id="ARBA00022618"/>
    </source>
</evidence>
<dbReference type="EMBL" id="CACTIH010009365">
    <property type="protein sequence ID" value="CAA3030342.1"/>
    <property type="molecule type" value="Genomic_DNA"/>
</dbReference>
<feature type="domain" description="Cyclin N-terminal" evidence="3">
    <location>
        <begin position="27"/>
        <end position="110"/>
    </location>
</feature>
<dbReference type="Gene3D" id="1.10.472.10">
    <property type="entry name" value="Cyclin-like"/>
    <property type="match status" value="1"/>
</dbReference>
<evidence type="ECO:0000256" key="2">
    <source>
        <dbReference type="ARBA" id="ARBA00023306"/>
    </source>
</evidence>
<name>A0A8S0VGU4_OLEEU</name>
<dbReference type="Proteomes" id="UP000594638">
    <property type="component" value="Unassembled WGS sequence"/>
</dbReference>
<comment type="caution">
    <text evidence="4">The sequence shown here is derived from an EMBL/GenBank/DDBJ whole genome shotgun (WGS) entry which is preliminary data.</text>
</comment>
<gene>
    <name evidence="4" type="ORF">OLEA9_A015331</name>
</gene>
<keyword evidence="5" id="KW-1185">Reference proteome</keyword>
<dbReference type="GO" id="GO:0006357">
    <property type="term" value="P:regulation of transcription by RNA polymerase II"/>
    <property type="evidence" value="ECO:0007669"/>
    <property type="project" value="InterPro"/>
</dbReference>
<protein>
    <submittedName>
        <fullName evidence="4">Cyclin-L1-1</fullName>
    </submittedName>
</protein>
<keyword evidence="2" id="KW-0131">Cell cycle</keyword>
<reference evidence="4 5" key="1">
    <citation type="submission" date="2019-12" db="EMBL/GenBank/DDBJ databases">
        <authorList>
            <person name="Alioto T."/>
            <person name="Alioto T."/>
            <person name="Gomez Garrido J."/>
        </authorList>
    </citation>
    <scope>NUCLEOTIDE SEQUENCE [LARGE SCALE GENOMIC DNA]</scope>
</reference>
<dbReference type="GO" id="GO:0051301">
    <property type="term" value="P:cell division"/>
    <property type="evidence" value="ECO:0007669"/>
    <property type="project" value="UniProtKB-KW"/>
</dbReference>
<dbReference type="PANTHER" id="PTHR10026">
    <property type="entry name" value="CYCLIN"/>
    <property type="match status" value="1"/>
</dbReference>
<evidence type="ECO:0000313" key="4">
    <source>
        <dbReference type="EMBL" id="CAA3030342.1"/>
    </source>
</evidence>
<dbReference type="SUPFAM" id="SSF47954">
    <property type="entry name" value="Cyclin-like"/>
    <property type="match status" value="1"/>
</dbReference>
<dbReference type="Gramene" id="OE9A015331T1">
    <property type="protein sequence ID" value="OE9A015331C1"/>
    <property type="gene ID" value="OE9A015331"/>
</dbReference>